<protein>
    <recommendedName>
        <fullName evidence="2">Glycosyl hydrolase-like 10 domain-containing protein</fullName>
    </recommendedName>
</protein>
<keyword evidence="1" id="KW-0732">Signal</keyword>
<proteinExistence type="predicted"/>
<dbReference type="Proteomes" id="UP000218785">
    <property type="component" value="Chromosome"/>
</dbReference>
<dbReference type="Gene3D" id="3.20.20.80">
    <property type="entry name" value="Glycosidases"/>
    <property type="match status" value="1"/>
</dbReference>
<dbReference type="RefSeq" id="WP_339382028.1">
    <property type="nucleotide sequence ID" value="NZ_CAWNJS010000001.1"/>
</dbReference>
<dbReference type="KEGG" id="ttq:NIES37_29680"/>
<evidence type="ECO:0000259" key="2">
    <source>
        <dbReference type="Pfam" id="PF02638"/>
    </source>
</evidence>
<feature type="domain" description="Glycosyl hydrolase-like 10" evidence="2">
    <location>
        <begin position="55"/>
        <end position="373"/>
    </location>
</feature>
<dbReference type="EMBL" id="AP018248">
    <property type="protein sequence ID" value="BAY98990.1"/>
    <property type="molecule type" value="Genomic_DNA"/>
</dbReference>
<dbReference type="SUPFAM" id="SSF51445">
    <property type="entry name" value="(Trans)glycosidases"/>
    <property type="match status" value="1"/>
</dbReference>
<dbReference type="InterPro" id="IPR017853">
    <property type="entry name" value="GH"/>
</dbReference>
<dbReference type="Pfam" id="PF02638">
    <property type="entry name" value="GHL10"/>
    <property type="match status" value="1"/>
</dbReference>
<keyword evidence="4" id="KW-1185">Reference proteome</keyword>
<dbReference type="AlphaFoldDB" id="A0A1Z4MZX5"/>
<organism evidence="3 4">
    <name type="scientific">Tolypothrix tenuis PCC 7101</name>
    <dbReference type="NCBI Taxonomy" id="231146"/>
    <lineage>
        <taxon>Bacteria</taxon>
        <taxon>Bacillati</taxon>
        <taxon>Cyanobacteriota</taxon>
        <taxon>Cyanophyceae</taxon>
        <taxon>Nostocales</taxon>
        <taxon>Tolypothrichaceae</taxon>
        <taxon>Tolypothrix</taxon>
    </lineage>
</organism>
<sequence>MIKMFRLLFRKKLRYCYLIAIFITTLLLTVTPAVYSAETFPPIQSQALPPQPTREFRGAWIATVANIDWPSRPGLTSSQQQAELIAMLDRAASLKLNAVILQVRPAADALYASAYEPWSEFLTGEMGKAPFPNYDPLAFAVDEAHKRGIELHAWFNPYRARHGQSKSAVAANHVSKAHPEWVKKYGRYLWLDPGEPEVQDYTVNVVMDVVKRYDIDGVHLDDYFYPYPEQNARGTIDFPDASSWQKYQKTGGKLSRDDWRRENINTLVQHLYQAIKQEKPWVKFGISPFGIWRPGYPAQTKSLNGGGSFDAYNQLYADSRQWLINGWLDYFSPQLYWRIDKVQQSYPVLLNWWIQQNQQGRHIWPGNYTSRVGDRSSAAWPANEIISQIKSTRNSAGSTGNIHYSMKPIMQNRDRISNLLEKEAYSTPALIPASPWLDKTQPAQPILNVERDTTTGKINKLTWQSPAPEKAWLWVMQTKTGNQWNTTILPGAQTSYLFNSVNSPAKIDSVAISAVNRYGTQGQTAIGS</sequence>
<evidence type="ECO:0000256" key="1">
    <source>
        <dbReference type="ARBA" id="ARBA00022729"/>
    </source>
</evidence>
<accession>A0A1Z4MZX5</accession>
<name>A0A1Z4MZX5_9CYAN</name>
<evidence type="ECO:0000313" key="3">
    <source>
        <dbReference type="EMBL" id="BAY98990.1"/>
    </source>
</evidence>
<evidence type="ECO:0000313" key="4">
    <source>
        <dbReference type="Proteomes" id="UP000218785"/>
    </source>
</evidence>
<dbReference type="PANTHER" id="PTHR43405">
    <property type="entry name" value="GLYCOSYL HYDROLASE DIGH"/>
    <property type="match status" value="1"/>
</dbReference>
<reference evidence="3 4" key="1">
    <citation type="submission" date="2017-06" db="EMBL/GenBank/DDBJ databases">
        <title>Genome sequencing of cyanobaciteial culture collection at National Institute for Environmental Studies (NIES).</title>
        <authorList>
            <person name="Hirose Y."/>
            <person name="Shimura Y."/>
            <person name="Fujisawa T."/>
            <person name="Nakamura Y."/>
            <person name="Kawachi M."/>
        </authorList>
    </citation>
    <scope>NUCLEOTIDE SEQUENCE [LARGE SCALE GENOMIC DNA]</scope>
    <source>
        <strain evidence="3 4">NIES-37</strain>
    </source>
</reference>
<dbReference type="PANTHER" id="PTHR43405:SF1">
    <property type="entry name" value="GLYCOSYL HYDROLASE DIGH"/>
    <property type="match status" value="1"/>
</dbReference>
<gene>
    <name evidence="3" type="ORF">NIES37_29680</name>
</gene>
<dbReference type="InterPro" id="IPR003790">
    <property type="entry name" value="GHL10"/>
</dbReference>
<dbReference type="InterPro" id="IPR052177">
    <property type="entry name" value="Divisome_Glycosyl_Hydrolase"/>
</dbReference>